<sequence>MRAVMKPNNNVSTSMLLVKESTAKKTRRYAKKEQKHLENKLSKAPAKKQVLKKPAKPVNKRKKTPRKVAKKIGRVKLEKRQKISDDPNQNSSEKAIKQSKIATKAVRARKGAGLTNSKTLSNLRSAKAAAKKKEERNLEAENRQFSDSTSHNSTAIITSQARIASKNPYYSLIDTLPKEIQRKIDWTQESLEGMFKTLTPPNEQKPCLVLKWLKKVSENEIRNIHAEMASLRINEKALRRKLFASFDNSESLSLSNQSQNSDVSFRNTKKQLVETPLKPKRSNKTNNFGGINGESNSACSKTTSNTKASPNMVRISMKPKKLNMNVQSHVENHLGKIPSIVSIDPGKTIILRFEAPKIVVNEPKLDVKCKKNIFKEEILPEQNMQNLNSIKGVKLEKDIKESMDAPNKPHSIYNMDMFPSIGDYPPQESLNLRWDMDSMNQEVPQANNYLKPEVHEKFINLEQSNISQIMESVEGCGDFYLNKPLLSISNEQMKSYQMGGTSILNQFGNNITPIFSINEDMGGDLRGHILESENSQEDLTPTPRNIPPFVITQGEDMMSEEF</sequence>
<feature type="coiled-coil region" evidence="1">
    <location>
        <begin position="214"/>
        <end position="241"/>
    </location>
</feature>
<evidence type="ECO:0000313" key="3">
    <source>
        <dbReference type="EMBL" id="CAI2382166.1"/>
    </source>
</evidence>
<protein>
    <submittedName>
        <fullName evidence="3">Uncharacterized protein</fullName>
    </submittedName>
</protein>
<dbReference type="EMBL" id="CAMPGE010024316">
    <property type="protein sequence ID" value="CAI2382166.1"/>
    <property type="molecule type" value="Genomic_DNA"/>
</dbReference>
<evidence type="ECO:0000313" key="4">
    <source>
        <dbReference type="Proteomes" id="UP001295684"/>
    </source>
</evidence>
<dbReference type="AlphaFoldDB" id="A0AAD1XZ22"/>
<comment type="caution">
    <text evidence="3">The sequence shown here is derived from an EMBL/GenBank/DDBJ whole genome shotgun (WGS) entry which is preliminary data.</text>
</comment>
<evidence type="ECO:0000256" key="1">
    <source>
        <dbReference type="SAM" id="Coils"/>
    </source>
</evidence>
<evidence type="ECO:0000256" key="2">
    <source>
        <dbReference type="SAM" id="MobiDB-lite"/>
    </source>
</evidence>
<dbReference type="Proteomes" id="UP001295684">
    <property type="component" value="Unassembled WGS sequence"/>
</dbReference>
<feature type="compositionally biased region" description="Basic and acidic residues" evidence="2">
    <location>
        <begin position="75"/>
        <end position="85"/>
    </location>
</feature>
<reference evidence="3" key="1">
    <citation type="submission" date="2023-07" db="EMBL/GenBank/DDBJ databases">
        <authorList>
            <consortium name="AG Swart"/>
            <person name="Singh M."/>
            <person name="Singh A."/>
            <person name="Seah K."/>
            <person name="Emmerich C."/>
        </authorList>
    </citation>
    <scope>NUCLEOTIDE SEQUENCE</scope>
    <source>
        <strain evidence="3">DP1</strain>
    </source>
</reference>
<feature type="region of interest" description="Disordered" evidence="2">
    <location>
        <begin position="1"/>
        <end position="118"/>
    </location>
</feature>
<organism evidence="3 4">
    <name type="scientific">Euplotes crassus</name>
    <dbReference type="NCBI Taxonomy" id="5936"/>
    <lineage>
        <taxon>Eukaryota</taxon>
        <taxon>Sar</taxon>
        <taxon>Alveolata</taxon>
        <taxon>Ciliophora</taxon>
        <taxon>Intramacronucleata</taxon>
        <taxon>Spirotrichea</taxon>
        <taxon>Hypotrichia</taxon>
        <taxon>Euplotida</taxon>
        <taxon>Euplotidae</taxon>
        <taxon>Moneuplotes</taxon>
    </lineage>
</organism>
<feature type="region of interest" description="Disordered" evidence="2">
    <location>
        <begin position="279"/>
        <end position="307"/>
    </location>
</feature>
<keyword evidence="1" id="KW-0175">Coiled coil</keyword>
<name>A0AAD1XZ22_EUPCR</name>
<proteinExistence type="predicted"/>
<feature type="region of interest" description="Disordered" evidence="2">
    <location>
        <begin position="130"/>
        <end position="152"/>
    </location>
</feature>
<feature type="compositionally biased region" description="Basic and acidic residues" evidence="2">
    <location>
        <begin position="131"/>
        <end position="144"/>
    </location>
</feature>
<feature type="compositionally biased region" description="Polar residues" evidence="2">
    <location>
        <begin position="284"/>
        <end position="307"/>
    </location>
</feature>
<keyword evidence="4" id="KW-1185">Reference proteome</keyword>
<gene>
    <name evidence="3" type="ORF">ECRASSUSDP1_LOCUS23634</name>
</gene>
<feature type="compositionally biased region" description="Basic residues" evidence="2">
    <location>
        <begin position="45"/>
        <end position="74"/>
    </location>
</feature>
<accession>A0AAD1XZ22</accession>
<feature type="compositionally biased region" description="Basic and acidic residues" evidence="2">
    <location>
        <begin position="31"/>
        <end position="41"/>
    </location>
</feature>